<feature type="region of interest" description="Disordered" evidence="1">
    <location>
        <begin position="353"/>
        <end position="391"/>
    </location>
</feature>
<feature type="region of interest" description="Disordered" evidence="1">
    <location>
        <begin position="89"/>
        <end position="109"/>
    </location>
</feature>
<proteinExistence type="predicted"/>
<dbReference type="Proteomes" id="UP000054845">
    <property type="component" value="Unassembled WGS sequence"/>
</dbReference>
<feature type="compositionally biased region" description="Basic and acidic residues" evidence="1">
    <location>
        <begin position="309"/>
        <end position="325"/>
    </location>
</feature>
<feature type="compositionally biased region" description="Low complexity" evidence="1">
    <location>
        <begin position="291"/>
        <end position="308"/>
    </location>
</feature>
<reference evidence="2 3" key="1">
    <citation type="submission" date="2014-09" db="EMBL/GenBank/DDBJ databases">
        <authorList>
            <person name="Magalhaes I.L.F."/>
            <person name="Oliveira U."/>
            <person name="Santos F.R."/>
            <person name="Vidigal T.H.D.A."/>
            <person name="Brescovit A.D."/>
            <person name="Santos A.J."/>
        </authorList>
    </citation>
    <scope>NUCLEOTIDE SEQUENCE [LARGE SCALE GENOMIC DNA]</scope>
</reference>
<name>A0A0N7LA20_9BASI</name>
<sequence length="401" mass="43215">MSTMTASSTMATGPGTEHALDLYGPSSIPPPSNSGVPTWEDEIVPALRKRLEAESARLGKRMSRLDQAGSDGWVPLGAEQVARKVAAETYNGQGSKKNGPIASTSEWGISSAHHATPNAARYAAVITSASGRREASDQARSFTQPADLTAYRQNRQAPASTSKAESVRRAREKADAYRQRSGDDSWRSRAREEEEDSAGRLYADLTSSEATGLALASAAALGVGSAHHPPSGSTWDEVLPPAVARRVAQQKILAQGLDEGLIDAWDTKGLPLSRTQMMDLQAQAAANGPRSNNSAHMSSSNSDAVRAQAEAEERERNERADQQHRDHLARYPRAEELQHYPAIVFQQQQQREIYPPNGNRTSPPKHHDAPASTAYTSSQLPTANGKDQEKVDKGCCGCLIM</sequence>
<accession>A0A0N7LA20</accession>
<keyword evidence="3" id="KW-1185">Reference proteome</keyword>
<evidence type="ECO:0000313" key="2">
    <source>
        <dbReference type="EMBL" id="CEH15362.1"/>
    </source>
</evidence>
<dbReference type="AlphaFoldDB" id="A0A0N7LA20"/>
<feature type="region of interest" description="Disordered" evidence="1">
    <location>
        <begin position="129"/>
        <end position="200"/>
    </location>
</feature>
<protein>
    <submittedName>
        <fullName evidence="2">Uncharacterized protein</fullName>
    </submittedName>
</protein>
<feature type="compositionally biased region" description="Polar residues" evidence="1">
    <location>
        <begin position="373"/>
        <end position="382"/>
    </location>
</feature>
<evidence type="ECO:0000256" key="1">
    <source>
        <dbReference type="SAM" id="MobiDB-lite"/>
    </source>
</evidence>
<dbReference type="OrthoDB" id="2556027at2759"/>
<feature type="compositionally biased region" description="Low complexity" evidence="1">
    <location>
        <begin position="1"/>
        <end position="12"/>
    </location>
</feature>
<dbReference type="EMBL" id="CCYA01000260">
    <property type="protein sequence ID" value="CEH15362.1"/>
    <property type="molecule type" value="Genomic_DNA"/>
</dbReference>
<feature type="region of interest" description="Disordered" evidence="1">
    <location>
        <begin position="1"/>
        <end position="39"/>
    </location>
</feature>
<organism evidence="2 3">
    <name type="scientific">Ceraceosorus bombacis</name>
    <dbReference type="NCBI Taxonomy" id="401625"/>
    <lineage>
        <taxon>Eukaryota</taxon>
        <taxon>Fungi</taxon>
        <taxon>Dikarya</taxon>
        <taxon>Basidiomycota</taxon>
        <taxon>Ustilaginomycotina</taxon>
        <taxon>Exobasidiomycetes</taxon>
        <taxon>Ceraceosorales</taxon>
        <taxon>Ceraceosoraceae</taxon>
        <taxon>Ceraceosorus</taxon>
    </lineage>
</organism>
<evidence type="ECO:0000313" key="3">
    <source>
        <dbReference type="Proteomes" id="UP000054845"/>
    </source>
</evidence>
<feature type="region of interest" description="Disordered" evidence="1">
    <location>
        <begin position="282"/>
        <end position="325"/>
    </location>
</feature>
<feature type="compositionally biased region" description="Polar residues" evidence="1">
    <location>
        <begin position="138"/>
        <end position="164"/>
    </location>
</feature>
<feature type="compositionally biased region" description="Polar residues" evidence="1">
    <location>
        <begin position="90"/>
        <end position="108"/>
    </location>
</feature>
<feature type="compositionally biased region" description="Basic and acidic residues" evidence="1">
    <location>
        <begin position="165"/>
        <end position="192"/>
    </location>
</feature>